<evidence type="ECO:0000313" key="3">
    <source>
        <dbReference type="EMBL" id="KAJ4159456.1"/>
    </source>
</evidence>
<comment type="caution">
    <text evidence="3">The sequence shown here is derived from an EMBL/GenBank/DDBJ whole genome shotgun (WGS) entry which is preliminary data.</text>
</comment>
<dbReference type="PROSITE" id="PS50048">
    <property type="entry name" value="ZN2_CY6_FUNGAL_2"/>
    <property type="match status" value="1"/>
</dbReference>
<dbReference type="InterPro" id="IPR001138">
    <property type="entry name" value="Zn2Cys6_DnaBD"/>
</dbReference>
<dbReference type="Gene3D" id="4.10.240.10">
    <property type="entry name" value="Zn(2)-C6 fungal-type DNA-binding domain"/>
    <property type="match status" value="1"/>
</dbReference>
<dbReference type="Pfam" id="PF00172">
    <property type="entry name" value="Zn_clus"/>
    <property type="match status" value="1"/>
</dbReference>
<evidence type="ECO:0000259" key="2">
    <source>
        <dbReference type="PROSITE" id="PS50048"/>
    </source>
</evidence>
<dbReference type="SMART" id="SM00066">
    <property type="entry name" value="GAL4"/>
    <property type="match status" value="1"/>
</dbReference>
<dbReference type="KEGG" id="amus:LMH87_008356"/>
<sequence length="92" mass="9989">MADRPACDQCRRRKIRCSRDWPCTACQVANQFCTTTGQGLELSDSMPRGHASSQFEHKIDTIAGHVDSVAGFIGGLLSAARNFGWGSDLCRG</sequence>
<dbReference type="EMBL" id="JAJHUN010000005">
    <property type="protein sequence ID" value="KAJ4159456.1"/>
    <property type="molecule type" value="Genomic_DNA"/>
</dbReference>
<dbReference type="GO" id="GO:0000981">
    <property type="term" value="F:DNA-binding transcription factor activity, RNA polymerase II-specific"/>
    <property type="evidence" value="ECO:0007669"/>
    <property type="project" value="InterPro"/>
</dbReference>
<dbReference type="PANTHER" id="PTHR31668">
    <property type="entry name" value="GLUCOSE TRANSPORT TRANSCRIPTION REGULATOR RGT1-RELATED-RELATED"/>
    <property type="match status" value="1"/>
</dbReference>
<dbReference type="InterPro" id="IPR050797">
    <property type="entry name" value="Carb_Metab_Trans_Reg"/>
</dbReference>
<dbReference type="InterPro" id="IPR036864">
    <property type="entry name" value="Zn2-C6_fun-type_DNA-bd_sf"/>
</dbReference>
<dbReference type="PROSITE" id="PS00463">
    <property type="entry name" value="ZN2_CY6_FUNGAL_1"/>
    <property type="match status" value="1"/>
</dbReference>
<dbReference type="SUPFAM" id="SSF57701">
    <property type="entry name" value="Zn2/Cys6 DNA-binding domain"/>
    <property type="match status" value="1"/>
</dbReference>
<dbReference type="AlphaFoldDB" id="A0A9W8QJJ0"/>
<dbReference type="GO" id="GO:0008270">
    <property type="term" value="F:zinc ion binding"/>
    <property type="evidence" value="ECO:0007669"/>
    <property type="project" value="InterPro"/>
</dbReference>
<dbReference type="CDD" id="cd00067">
    <property type="entry name" value="GAL4"/>
    <property type="match status" value="1"/>
</dbReference>
<evidence type="ECO:0000256" key="1">
    <source>
        <dbReference type="ARBA" id="ARBA00023242"/>
    </source>
</evidence>
<dbReference type="RefSeq" id="XP_056057455.1">
    <property type="nucleotide sequence ID" value="XM_056197441.1"/>
</dbReference>
<reference evidence="3" key="1">
    <citation type="journal article" date="2023" name="Access Microbiol">
        <title>De-novo genome assembly for Akanthomyces muscarius, a biocontrol agent of insect agricultural pests.</title>
        <authorList>
            <person name="Erdos Z."/>
            <person name="Studholme D.J."/>
            <person name="Raymond B."/>
            <person name="Sharma M."/>
        </authorList>
    </citation>
    <scope>NUCLEOTIDE SEQUENCE</scope>
    <source>
        <strain evidence="3">Ve6</strain>
    </source>
</reference>
<dbReference type="Proteomes" id="UP001144673">
    <property type="component" value="Unassembled WGS sequence"/>
</dbReference>
<name>A0A9W8QJJ0_AKAMU</name>
<keyword evidence="4" id="KW-1185">Reference proteome</keyword>
<gene>
    <name evidence="3" type="ORF">LMH87_008356</name>
</gene>
<accession>A0A9W8QJJ0</accession>
<feature type="domain" description="Zn(2)-C6 fungal-type" evidence="2">
    <location>
        <begin position="6"/>
        <end position="35"/>
    </location>
</feature>
<proteinExistence type="predicted"/>
<organism evidence="3 4">
    <name type="scientific">Akanthomyces muscarius</name>
    <name type="common">Entomopathogenic fungus</name>
    <name type="synonym">Lecanicillium muscarium</name>
    <dbReference type="NCBI Taxonomy" id="2231603"/>
    <lineage>
        <taxon>Eukaryota</taxon>
        <taxon>Fungi</taxon>
        <taxon>Dikarya</taxon>
        <taxon>Ascomycota</taxon>
        <taxon>Pezizomycotina</taxon>
        <taxon>Sordariomycetes</taxon>
        <taxon>Hypocreomycetidae</taxon>
        <taxon>Hypocreales</taxon>
        <taxon>Cordycipitaceae</taxon>
        <taxon>Akanthomyces</taxon>
    </lineage>
</organism>
<evidence type="ECO:0000313" key="4">
    <source>
        <dbReference type="Proteomes" id="UP001144673"/>
    </source>
</evidence>
<keyword evidence="1" id="KW-0539">Nucleus</keyword>
<dbReference type="GeneID" id="80895515"/>
<protein>
    <recommendedName>
        <fullName evidence="2">Zn(2)-C6 fungal-type domain-containing protein</fullName>
    </recommendedName>
</protein>